<dbReference type="EMBL" id="JAUSUB010000001">
    <property type="protein sequence ID" value="MDQ0268318.1"/>
    <property type="molecule type" value="Genomic_DNA"/>
</dbReference>
<comment type="caution">
    <text evidence="2">The sequence shown here is derived from an EMBL/GenBank/DDBJ whole genome shotgun (WGS) entry which is preliminary data.</text>
</comment>
<keyword evidence="1" id="KW-0472">Membrane</keyword>
<reference evidence="2 3" key="1">
    <citation type="submission" date="2023-07" db="EMBL/GenBank/DDBJ databases">
        <title>Genomic Encyclopedia of Type Strains, Phase IV (KMG-IV): sequencing the most valuable type-strain genomes for metagenomic binning, comparative biology and taxonomic classification.</title>
        <authorList>
            <person name="Goeker M."/>
        </authorList>
    </citation>
    <scope>NUCLEOTIDE SEQUENCE [LARGE SCALE GENOMIC DNA]</scope>
    <source>
        <strain evidence="2 3">DSM 23494</strain>
    </source>
</reference>
<keyword evidence="1" id="KW-1133">Transmembrane helix</keyword>
<feature type="transmembrane region" description="Helical" evidence="1">
    <location>
        <begin position="39"/>
        <end position="63"/>
    </location>
</feature>
<gene>
    <name evidence="2" type="ORF">J2S17_000187</name>
</gene>
<keyword evidence="3" id="KW-1185">Reference proteome</keyword>
<feature type="transmembrane region" description="Helical" evidence="1">
    <location>
        <begin position="75"/>
        <end position="93"/>
    </location>
</feature>
<proteinExistence type="predicted"/>
<accession>A0ABU0AAN9</accession>
<name>A0ABU0AAN9_9BACI</name>
<feature type="transmembrane region" description="Helical" evidence="1">
    <location>
        <begin position="12"/>
        <end position="33"/>
    </location>
</feature>
<evidence type="ECO:0000313" key="2">
    <source>
        <dbReference type="EMBL" id="MDQ0268318.1"/>
    </source>
</evidence>
<evidence type="ECO:0000256" key="1">
    <source>
        <dbReference type="SAM" id="Phobius"/>
    </source>
</evidence>
<keyword evidence="1" id="KW-0812">Transmembrane</keyword>
<organism evidence="2 3">
    <name type="scientific">Cytobacillus purgationiresistens</name>
    <dbReference type="NCBI Taxonomy" id="863449"/>
    <lineage>
        <taxon>Bacteria</taxon>
        <taxon>Bacillati</taxon>
        <taxon>Bacillota</taxon>
        <taxon>Bacilli</taxon>
        <taxon>Bacillales</taxon>
        <taxon>Bacillaceae</taxon>
        <taxon>Cytobacillus</taxon>
    </lineage>
</organism>
<dbReference type="RefSeq" id="WP_307470978.1">
    <property type="nucleotide sequence ID" value="NZ_JAUSUB010000001.1"/>
</dbReference>
<sequence>MNILDWFLKTKNTLSEFLAFLFGFLTAIFIPNILGLEGIGIVIAILIIFIGMRGLEWVLAKVLGEKDKKLSRNNYFAMVLFFPFLAILSYILFRN</sequence>
<protein>
    <submittedName>
        <fullName evidence="2">Uncharacterized protein</fullName>
    </submittedName>
</protein>
<evidence type="ECO:0000313" key="3">
    <source>
        <dbReference type="Proteomes" id="UP001238088"/>
    </source>
</evidence>
<dbReference type="Proteomes" id="UP001238088">
    <property type="component" value="Unassembled WGS sequence"/>
</dbReference>